<dbReference type="OrthoDB" id="8846459at2759"/>
<dbReference type="GO" id="GO:0002218">
    <property type="term" value="P:activation of innate immune response"/>
    <property type="evidence" value="ECO:0007669"/>
    <property type="project" value="InterPro"/>
</dbReference>
<feature type="region of interest" description="Disordered" evidence="2">
    <location>
        <begin position="249"/>
        <end position="337"/>
    </location>
</feature>
<organism evidence="4 5">
    <name type="scientific">Muraenolepis orangiensis</name>
    <name type="common">Patagonian moray cod</name>
    <dbReference type="NCBI Taxonomy" id="630683"/>
    <lineage>
        <taxon>Eukaryota</taxon>
        <taxon>Metazoa</taxon>
        <taxon>Chordata</taxon>
        <taxon>Craniata</taxon>
        <taxon>Vertebrata</taxon>
        <taxon>Euteleostomi</taxon>
        <taxon>Actinopterygii</taxon>
        <taxon>Neopterygii</taxon>
        <taxon>Teleostei</taxon>
        <taxon>Neoteleostei</taxon>
        <taxon>Acanthomorphata</taxon>
        <taxon>Zeiogadaria</taxon>
        <taxon>Gadariae</taxon>
        <taxon>Gadiformes</taxon>
        <taxon>Muraenolepidoidei</taxon>
        <taxon>Muraenolepididae</taxon>
        <taxon>Muraenolepis</taxon>
    </lineage>
</organism>
<reference evidence="4" key="1">
    <citation type="submission" date="2022-07" db="EMBL/GenBank/DDBJ databases">
        <title>Chromosome-level genome of Muraenolepis orangiensis.</title>
        <authorList>
            <person name="Kim J."/>
        </authorList>
    </citation>
    <scope>NUCLEOTIDE SEQUENCE</scope>
    <source>
        <strain evidence="4">KU_S4_2022</strain>
        <tissue evidence="4">Muscle</tissue>
    </source>
</reference>
<dbReference type="SMART" id="SM00343">
    <property type="entry name" value="ZnF_C2HC"/>
    <property type="match status" value="3"/>
</dbReference>
<dbReference type="InterPro" id="IPR036875">
    <property type="entry name" value="Znf_CCHC_sf"/>
</dbReference>
<dbReference type="Pfam" id="PF23058">
    <property type="entry name" value="RBD_ZCCHC3_2nd"/>
    <property type="match status" value="1"/>
</dbReference>
<comment type="caution">
    <text evidence="4">The sequence shown here is derived from an EMBL/GenBank/DDBJ whole genome shotgun (WGS) entry which is preliminary data.</text>
</comment>
<feature type="compositionally biased region" description="Polar residues" evidence="2">
    <location>
        <begin position="318"/>
        <end position="332"/>
    </location>
</feature>
<dbReference type="PROSITE" id="PS50158">
    <property type="entry name" value="ZF_CCHC"/>
    <property type="match status" value="2"/>
</dbReference>
<dbReference type="Pfam" id="PF23057">
    <property type="entry name" value="RBD_ZCCHC3_1st"/>
    <property type="match status" value="1"/>
</dbReference>
<evidence type="ECO:0000259" key="3">
    <source>
        <dbReference type="PROSITE" id="PS50158"/>
    </source>
</evidence>
<feature type="domain" description="CCHC-type" evidence="3">
    <location>
        <begin position="225"/>
        <end position="240"/>
    </location>
</feature>
<dbReference type="InterPro" id="IPR042509">
    <property type="entry name" value="ZCCHC3"/>
</dbReference>
<dbReference type="EMBL" id="JANIIK010000113">
    <property type="protein sequence ID" value="KAJ3592629.1"/>
    <property type="molecule type" value="Genomic_DNA"/>
</dbReference>
<keyword evidence="1" id="KW-0862">Zinc</keyword>
<dbReference type="AlphaFoldDB" id="A0A9Q0IBJ9"/>
<evidence type="ECO:0000313" key="5">
    <source>
        <dbReference type="Proteomes" id="UP001148018"/>
    </source>
</evidence>
<evidence type="ECO:0000256" key="1">
    <source>
        <dbReference type="PROSITE-ProRule" id="PRU00047"/>
    </source>
</evidence>
<accession>A0A9Q0IBJ9</accession>
<dbReference type="InterPro" id="IPR001878">
    <property type="entry name" value="Znf_CCHC"/>
</dbReference>
<dbReference type="InterPro" id="IPR057811">
    <property type="entry name" value="RBD_ZCCHC3_2nd"/>
</dbReference>
<keyword evidence="1" id="KW-0863">Zinc-finger</keyword>
<feature type="domain" description="CCHC-type" evidence="3">
    <location>
        <begin position="205"/>
        <end position="219"/>
    </location>
</feature>
<gene>
    <name evidence="4" type="ORF">NHX12_007756</name>
</gene>
<sequence>MTEGAGHARTIPRVGLRCTILFQGRTAEERLTARTGFCKGVILGQLGLTVENVRCIQWNQQEKAFDVTLMDINVFNRVAETDEKEAGVSPLSDYLNLDRPNFRVVTVHMYNPFVTDQALGFFWGIYGEVVAAARRVNDTLGFWTGRRQFQVLLKADPEGAGGLKHPPAFFNIGGDRGFLLYAMQPPFFRRCRRVGHRESDCAGGRCRRCGEGGHEAKDCLIPKACNGCGELGHLYRSCPSRRRTFAEAAGSTGGLEPVGGPSTSGGARAGTGASGSVAVVEQEERGEPSAPIVGGVDLPPFLTAPPIGSKQARRGSQGPPQASFWTGTSSVHPQPPIRCPSLGGNKWRVWSSTLRERLRSFCFL</sequence>
<keyword evidence="1" id="KW-0479">Metal-binding</keyword>
<dbReference type="SUPFAM" id="SSF57756">
    <property type="entry name" value="Retrovirus zinc finger-like domains"/>
    <property type="match status" value="1"/>
</dbReference>
<dbReference type="PANTHER" id="PTHR22639">
    <property type="entry name" value="GAG-RELATED PROTEIN"/>
    <property type="match status" value="1"/>
</dbReference>
<dbReference type="GO" id="GO:0008270">
    <property type="term" value="F:zinc ion binding"/>
    <property type="evidence" value="ECO:0007669"/>
    <property type="project" value="UniProtKB-KW"/>
</dbReference>
<dbReference type="GO" id="GO:0003723">
    <property type="term" value="F:RNA binding"/>
    <property type="evidence" value="ECO:0007669"/>
    <property type="project" value="InterPro"/>
</dbReference>
<dbReference type="InterPro" id="IPR057810">
    <property type="entry name" value="RBD_ZCCHC3_1st"/>
</dbReference>
<dbReference type="GO" id="GO:0003690">
    <property type="term" value="F:double-stranded DNA binding"/>
    <property type="evidence" value="ECO:0007669"/>
    <property type="project" value="InterPro"/>
</dbReference>
<evidence type="ECO:0000313" key="4">
    <source>
        <dbReference type="EMBL" id="KAJ3592629.1"/>
    </source>
</evidence>
<keyword evidence="5" id="KW-1185">Reference proteome</keyword>
<dbReference type="Gene3D" id="4.10.60.10">
    <property type="entry name" value="Zinc finger, CCHC-type"/>
    <property type="match status" value="1"/>
</dbReference>
<proteinExistence type="predicted"/>
<dbReference type="Proteomes" id="UP001148018">
    <property type="component" value="Unassembled WGS sequence"/>
</dbReference>
<protein>
    <recommendedName>
        <fullName evidence="3">CCHC-type domain-containing protein</fullName>
    </recommendedName>
</protein>
<name>A0A9Q0IBJ9_9TELE</name>
<dbReference type="PANTHER" id="PTHR22639:SF3">
    <property type="entry name" value="ZINC FINGER CCHC DOMAIN-CONTAINING PROTEIN 3"/>
    <property type="match status" value="1"/>
</dbReference>
<evidence type="ECO:0000256" key="2">
    <source>
        <dbReference type="SAM" id="MobiDB-lite"/>
    </source>
</evidence>